<comment type="similarity">
    <text evidence="1">Belongs to the pyrroline-5-carboxylate reductase family.</text>
</comment>
<dbReference type="GO" id="GO:0055129">
    <property type="term" value="P:L-proline biosynthetic process"/>
    <property type="evidence" value="ECO:0007669"/>
    <property type="project" value="TreeGrafter"/>
</dbReference>
<evidence type="ECO:0000259" key="5">
    <source>
        <dbReference type="Pfam" id="PF03807"/>
    </source>
</evidence>
<protein>
    <submittedName>
        <fullName evidence="6">Pyrroline-5-carboxylate reductase</fullName>
    </submittedName>
</protein>
<dbReference type="AlphaFoldDB" id="A0A1G8HVU2"/>
<dbReference type="OrthoDB" id="9805754at2"/>
<dbReference type="PANTHER" id="PTHR11645:SF0">
    <property type="entry name" value="PYRROLINE-5-CARBOXYLATE REDUCTASE 3"/>
    <property type="match status" value="1"/>
</dbReference>
<evidence type="ECO:0000256" key="1">
    <source>
        <dbReference type="ARBA" id="ARBA00005525"/>
    </source>
</evidence>
<accession>A0A1G8HVU2</accession>
<keyword evidence="7" id="KW-1185">Reference proteome</keyword>
<dbReference type="SUPFAM" id="SSF48179">
    <property type="entry name" value="6-phosphogluconate dehydrogenase C-terminal domain-like"/>
    <property type="match status" value="1"/>
</dbReference>
<organism evidence="6 7">
    <name type="scientific">Propionivibrio dicarboxylicus</name>
    <dbReference type="NCBI Taxonomy" id="83767"/>
    <lineage>
        <taxon>Bacteria</taxon>
        <taxon>Pseudomonadati</taxon>
        <taxon>Pseudomonadota</taxon>
        <taxon>Betaproteobacteria</taxon>
        <taxon>Rhodocyclales</taxon>
        <taxon>Rhodocyclaceae</taxon>
        <taxon>Propionivibrio</taxon>
    </lineage>
</organism>
<feature type="domain" description="Pyrroline-5-carboxylate reductase catalytic N-terminal" evidence="5">
    <location>
        <begin position="5"/>
        <end position="88"/>
    </location>
</feature>
<dbReference type="EMBL" id="FNCY01000013">
    <property type="protein sequence ID" value="SDI10779.1"/>
    <property type="molecule type" value="Genomic_DNA"/>
</dbReference>
<gene>
    <name evidence="6" type="ORF">SAMN05660652_02859</name>
</gene>
<dbReference type="Pfam" id="PF03807">
    <property type="entry name" value="F420_oxidored"/>
    <property type="match status" value="1"/>
</dbReference>
<dbReference type="Gene3D" id="3.40.50.720">
    <property type="entry name" value="NAD(P)-binding Rossmann-like Domain"/>
    <property type="match status" value="1"/>
</dbReference>
<evidence type="ECO:0000256" key="4">
    <source>
        <dbReference type="PIRSR" id="PIRSR000193-1"/>
    </source>
</evidence>
<dbReference type="GO" id="GO:0004735">
    <property type="term" value="F:pyrroline-5-carboxylate reductase activity"/>
    <property type="evidence" value="ECO:0007669"/>
    <property type="project" value="InterPro"/>
</dbReference>
<evidence type="ECO:0000256" key="3">
    <source>
        <dbReference type="ARBA" id="ARBA00023002"/>
    </source>
</evidence>
<keyword evidence="2 4" id="KW-0521">NADP</keyword>
<dbReference type="InterPro" id="IPR028939">
    <property type="entry name" value="P5C_Rdtase_cat_N"/>
</dbReference>
<dbReference type="STRING" id="83767.SAMN05660652_02859"/>
<evidence type="ECO:0000313" key="6">
    <source>
        <dbReference type="EMBL" id="SDI10779.1"/>
    </source>
</evidence>
<dbReference type="RefSeq" id="WP_091938584.1">
    <property type="nucleotide sequence ID" value="NZ_FNCY01000013.1"/>
</dbReference>
<reference evidence="6 7" key="1">
    <citation type="submission" date="2016-10" db="EMBL/GenBank/DDBJ databases">
        <authorList>
            <person name="de Groot N.N."/>
        </authorList>
    </citation>
    <scope>NUCLEOTIDE SEQUENCE [LARGE SCALE GENOMIC DNA]</scope>
    <source>
        <strain evidence="6 7">DSM 5885</strain>
    </source>
</reference>
<dbReference type="Proteomes" id="UP000198607">
    <property type="component" value="Unassembled WGS sequence"/>
</dbReference>
<dbReference type="SUPFAM" id="SSF51735">
    <property type="entry name" value="NAD(P)-binding Rossmann-fold domains"/>
    <property type="match status" value="1"/>
</dbReference>
<sequence>MFNSVSFIGAGRIARIMLGGWQRADALPSRILVVDANPDAVAALQADYAEVIAATLDEAAQADLVFGALHPPALNEVLPLIAGALKPTAVFCSLAPKIKLAALQEKLAGFKRLARMNPNAPSIIGEGYNPVSFAPELPGPARDDLLALLKPLGQSPEVDERLLETYAVISAMGPTYFGFQFAEVERQAKSFGLDASAARAAMHAMLIGTVDTLFASDVPRDKALDLVPVRPMAEYEPDIVGMLQRQIGGIHAKLSS</sequence>
<feature type="binding site" evidence="4">
    <location>
        <begin position="68"/>
        <end position="71"/>
    </location>
    <ligand>
        <name>NADP(+)</name>
        <dbReference type="ChEBI" id="CHEBI:58349"/>
    </ligand>
</feature>
<dbReference type="PANTHER" id="PTHR11645">
    <property type="entry name" value="PYRROLINE-5-CARBOXYLATE REDUCTASE"/>
    <property type="match status" value="1"/>
</dbReference>
<proteinExistence type="inferred from homology"/>
<keyword evidence="3" id="KW-0560">Oxidoreductase</keyword>
<evidence type="ECO:0000256" key="2">
    <source>
        <dbReference type="ARBA" id="ARBA00022857"/>
    </source>
</evidence>
<name>A0A1G8HVU2_9RHOO</name>
<dbReference type="InterPro" id="IPR008927">
    <property type="entry name" value="6-PGluconate_DH-like_C_sf"/>
</dbReference>
<dbReference type="PIRSF" id="PIRSF000193">
    <property type="entry name" value="Pyrrol-5-carb_rd"/>
    <property type="match status" value="1"/>
</dbReference>
<evidence type="ECO:0000313" key="7">
    <source>
        <dbReference type="Proteomes" id="UP000198607"/>
    </source>
</evidence>
<dbReference type="InterPro" id="IPR036291">
    <property type="entry name" value="NAD(P)-bd_dom_sf"/>
</dbReference>
<dbReference type="InterPro" id="IPR000304">
    <property type="entry name" value="Pyrroline-COOH_reductase"/>
</dbReference>